<feature type="transmembrane region" description="Helical" evidence="1">
    <location>
        <begin position="132"/>
        <end position="152"/>
    </location>
</feature>
<feature type="transmembrane region" description="Helical" evidence="1">
    <location>
        <begin position="20"/>
        <end position="39"/>
    </location>
</feature>
<dbReference type="OrthoDB" id="1701852at2"/>
<keyword evidence="1" id="KW-0472">Membrane</keyword>
<evidence type="ECO:0000313" key="5">
    <source>
        <dbReference type="Proteomes" id="UP000014148"/>
    </source>
</evidence>
<feature type="transmembrane region" description="Helical" evidence="1">
    <location>
        <begin position="94"/>
        <end position="120"/>
    </location>
</feature>
<keyword evidence="1" id="KW-0812">Transmembrane</keyword>
<evidence type="ECO:0000313" key="4">
    <source>
        <dbReference type="Proteomes" id="UP000013783"/>
    </source>
</evidence>
<dbReference type="Proteomes" id="UP000013783">
    <property type="component" value="Unassembled WGS sequence"/>
</dbReference>
<dbReference type="CDD" id="cd21808">
    <property type="entry name" value="ABC-2_lan_permease_MutG"/>
    <property type="match status" value="1"/>
</dbReference>
<sequence>MRGLKQDIQADLFKLRKTAFFWLHLVVPFLGIIIFFGYQKLTNYPADALTINYFQLLALIYPILAAWMTTILVDQEIEAGGGFFLLNASSKARVLFSKIILLLTPGVFSCLFIGLGYHLVLSQISSDYSLPLSLIFILTIVIWGSALFLYFFHLWLGFCFGRNVNFALAAVEFLLAALLLTGLGETIWFFFPCAWGIRLVPLVTTYFSGNTLEALPKIEMGLGSIISLTGIMLIFLFVWFSKWEGRGNEA</sequence>
<dbReference type="Proteomes" id="UP000014148">
    <property type="component" value="Unassembled WGS sequence"/>
</dbReference>
<keyword evidence="1" id="KW-1133">Transmembrane helix</keyword>
<evidence type="ECO:0000313" key="2">
    <source>
        <dbReference type="EMBL" id="EOH75338.1"/>
    </source>
</evidence>
<reference evidence="2 4" key="1">
    <citation type="submission" date="2013-02" db="EMBL/GenBank/DDBJ databases">
        <title>The Genome Sequence of Enterococcus malodoratus ATCC_43197.</title>
        <authorList>
            <consortium name="The Broad Institute Genome Sequencing Platform"/>
            <consortium name="The Broad Institute Genome Sequencing Center for Infectious Disease"/>
            <person name="Earl A.M."/>
            <person name="Gilmore M.S."/>
            <person name="Lebreton F."/>
            <person name="Walker B."/>
            <person name="Young S.K."/>
            <person name="Zeng Q."/>
            <person name="Gargeya S."/>
            <person name="Fitzgerald M."/>
            <person name="Haas B."/>
            <person name="Abouelleil A."/>
            <person name="Alvarado L."/>
            <person name="Arachchi H.M."/>
            <person name="Berlin A.M."/>
            <person name="Chapman S.B."/>
            <person name="Dewar J."/>
            <person name="Goldberg J."/>
            <person name="Griggs A."/>
            <person name="Gujja S."/>
            <person name="Hansen M."/>
            <person name="Howarth C."/>
            <person name="Imamovic A."/>
            <person name="Larimer J."/>
            <person name="McCowan C."/>
            <person name="Murphy C."/>
            <person name="Neiman D."/>
            <person name="Pearson M."/>
            <person name="Priest M."/>
            <person name="Roberts A."/>
            <person name="Saif S."/>
            <person name="Shea T."/>
            <person name="Sisk P."/>
            <person name="Sykes S."/>
            <person name="Wortman J."/>
            <person name="Nusbaum C."/>
            <person name="Birren B."/>
        </authorList>
    </citation>
    <scope>NUCLEOTIDE SEQUENCE [LARGE SCALE GENOMIC DNA]</scope>
    <source>
        <strain evidence="2 4">ATCC 43197</strain>
    </source>
</reference>
<dbReference type="eggNOG" id="COG4200">
    <property type="taxonomic scope" value="Bacteria"/>
</dbReference>
<accession>R2NWE3</accession>
<feature type="transmembrane region" description="Helical" evidence="1">
    <location>
        <begin position="51"/>
        <end position="73"/>
    </location>
</feature>
<gene>
    <name evidence="3" type="ORF">I585_02322</name>
    <name evidence="2" type="ORF">UAI_03140</name>
</gene>
<dbReference type="InterPro" id="IPR022294">
    <property type="entry name" value="ABC-transptr_permeasesu"/>
</dbReference>
<dbReference type="STRING" id="71451.RV07_GL001491"/>
<dbReference type="RefSeq" id="WP_010741940.1">
    <property type="nucleotide sequence ID" value="NZ_KB946251.1"/>
</dbReference>
<dbReference type="NCBIfam" id="TIGR03733">
    <property type="entry name" value="lanti_perm_MutG"/>
    <property type="match status" value="1"/>
</dbReference>
<name>R2NWE3_9ENTE</name>
<feature type="transmembrane region" description="Helical" evidence="1">
    <location>
        <begin position="164"/>
        <end position="181"/>
    </location>
</feature>
<dbReference type="PATRIC" id="fig|1158601.3.peg.3110"/>
<dbReference type="AlphaFoldDB" id="R2NWE3"/>
<evidence type="ECO:0000313" key="3">
    <source>
        <dbReference type="EMBL" id="EOT66801.1"/>
    </source>
</evidence>
<feature type="transmembrane region" description="Helical" evidence="1">
    <location>
        <begin position="220"/>
        <end position="240"/>
    </location>
</feature>
<keyword evidence="5" id="KW-1185">Reference proteome</keyword>
<evidence type="ECO:0000256" key="1">
    <source>
        <dbReference type="SAM" id="Phobius"/>
    </source>
</evidence>
<organism evidence="2 4">
    <name type="scientific">Enterococcus malodoratus ATCC 43197</name>
    <dbReference type="NCBI Taxonomy" id="1158601"/>
    <lineage>
        <taxon>Bacteria</taxon>
        <taxon>Bacillati</taxon>
        <taxon>Bacillota</taxon>
        <taxon>Bacilli</taxon>
        <taxon>Lactobacillales</taxon>
        <taxon>Enterococcaceae</taxon>
        <taxon>Enterococcus</taxon>
    </lineage>
</organism>
<dbReference type="EMBL" id="ASWA01000003">
    <property type="protein sequence ID" value="EOT66801.1"/>
    <property type="molecule type" value="Genomic_DNA"/>
</dbReference>
<proteinExistence type="predicted"/>
<reference evidence="3 5" key="2">
    <citation type="submission" date="2013-03" db="EMBL/GenBank/DDBJ databases">
        <title>The Genome Sequence of Enterococcus malodoratus ATCC_43197 (PacBio/Illumina hybrid assembly).</title>
        <authorList>
            <consortium name="The Broad Institute Genomics Platform"/>
            <consortium name="The Broad Institute Genome Sequencing Center for Infectious Disease"/>
            <person name="Earl A."/>
            <person name="Russ C."/>
            <person name="Gilmore M."/>
            <person name="Surin D."/>
            <person name="Walker B."/>
            <person name="Young S."/>
            <person name="Zeng Q."/>
            <person name="Gargeya S."/>
            <person name="Fitzgerald M."/>
            <person name="Haas B."/>
            <person name="Abouelleil A."/>
            <person name="Allen A.W."/>
            <person name="Alvarado L."/>
            <person name="Arachchi H.M."/>
            <person name="Berlin A.M."/>
            <person name="Chapman S.B."/>
            <person name="Gainer-Dewar J."/>
            <person name="Goldberg J."/>
            <person name="Griggs A."/>
            <person name="Gujja S."/>
            <person name="Hansen M."/>
            <person name="Howarth C."/>
            <person name="Imamovic A."/>
            <person name="Ireland A."/>
            <person name="Larimer J."/>
            <person name="McCowan C."/>
            <person name="Murphy C."/>
            <person name="Pearson M."/>
            <person name="Poon T.W."/>
            <person name="Priest M."/>
            <person name="Roberts A."/>
            <person name="Saif S."/>
            <person name="Shea T."/>
            <person name="Sisk P."/>
            <person name="Sykes S."/>
            <person name="Wortman J."/>
            <person name="Nusbaum C."/>
            <person name="Birren B."/>
        </authorList>
    </citation>
    <scope>NUCLEOTIDE SEQUENCE [LARGE SCALE GENOMIC DNA]</scope>
    <source>
        <strain evidence="3 5">ATCC 43197</strain>
    </source>
</reference>
<comment type="caution">
    <text evidence="2">The sequence shown here is derived from an EMBL/GenBank/DDBJ whole genome shotgun (WGS) entry which is preliminary data.</text>
</comment>
<protein>
    <submittedName>
        <fullName evidence="2">MutG family lantibiotic protection ABC transporter permease subunit</fullName>
    </submittedName>
</protein>
<dbReference type="EMBL" id="AJAK01000020">
    <property type="protein sequence ID" value="EOH75338.1"/>
    <property type="molecule type" value="Genomic_DNA"/>
</dbReference>